<sequence>MSSIQANDSDTSAFLTALTRISDQQKTICAQLDELLLLMQLPSESVLQVLRGLLLPMNSNIDVLVTTLRTRLGEV</sequence>
<name>A0A7W2INL4_9BURK</name>
<proteinExistence type="predicted"/>
<dbReference type="Proteomes" id="UP000573499">
    <property type="component" value="Unassembled WGS sequence"/>
</dbReference>
<keyword evidence="2" id="KW-1185">Reference proteome</keyword>
<evidence type="ECO:0000313" key="1">
    <source>
        <dbReference type="EMBL" id="MBA5690647.1"/>
    </source>
</evidence>
<accession>A0A7W2INL4</accession>
<dbReference type="AlphaFoldDB" id="A0A7W2INL4"/>
<dbReference type="RefSeq" id="WP_182157565.1">
    <property type="nucleotide sequence ID" value="NZ_JACEZU010000021.1"/>
</dbReference>
<dbReference type="EMBL" id="JACEZU010000021">
    <property type="protein sequence ID" value="MBA5690647.1"/>
    <property type="molecule type" value="Genomic_DNA"/>
</dbReference>
<protein>
    <submittedName>
        <fullName evidence="1">Uncharacterized protein</fullName>
    </submittedName>
</protein>
<comment type="caution">
    <text evidence="1">The sequence shown here is derived from an EMBL/GenBank/DDBJ whole genome shotgun (WGS) entry which is preliminary data.</text>
</comment>
<reference evidence="1 2" key="1">
    <citation type="submission" date="2020-07" db="EMBL/GenBank/DDBJ databases">
        <title>Novel species isolated from subtropical streams in China.</title>
        <authorList>
            <person name="Lu H."/>
        </authorList>
    </citation>
    <scope>NUCLEOTIDE SEQUENCE [LARGE SCALE GENOMIC DNA]</scope>
    <source>
        <strain evidence="1 2">LX47W</strain>
    </source>
</reference>
<organism evidence="1 2">
    <name type="scientific">Rugamonas apoptosis</name>
    <dbReference type="NCBI Taxonomy" id="2758570"/>
    <lineage>
        <taxon>Bacteria</taxon>
        <taxon>Pseudomonadati</taxon>
        <taxon>Pseudomonadota</taxon>
        <taxon>Betaproteobacteria</taxon>
        <taxon>Burkholderiales</taxon>
        <taxon>Oxalobacteraceae</taxon>
        <taxon>Telluria group</taxon>
        <taxon>Rugamonas</taxon>
    </lineage>
</organism>
<evidence type="ECO:0000313" key="2">
    <source>
        <dbReference type="Proteomes" id="UP000573499"/>
    </source>
</evidence>
<gene>
    <name evidence="1" type="ORF">H3H39_26780</name>
</gene>